<dbReference type="InterPro" id="IPR016346">
    <property type="entry name" value="G-protein_beta_1-5"/>
</dbReference>
<evidence type="ECO:0000256" key="4">
    <source>
        <dbReference type="ARBA" id="ARBA00023224"/>
    </source>
</evidence>
<dbReference type="InterPro" id="IPR015943">
    <property type="entry name" value="WD40/YVTN_repeat-like_dom_sf"/>
</dbReference>
<comment type="similarity">
    <text evidence="1">Belongs to the WD repeat G protein beta family.</text>
</comment>
<dbReference type="Proteomes" id="UP000265618">
    <property type="component" value="Unassembled WGS sequence"/>
</dbReference>
<keyword evidence="7" id="KW-1185">Reference proteome</keyword>
<organism evidence="6 7">
    <name type="scientific">Kipferlia bialata</name>
    <dbReference type="NCBI Taxonomy" id="797122"/>
    <lineage>
        <taxon>Eukaryota</taxon>
        <taxon>Metamonada</taxon>
        <taxon>Carpediemonas-like organisms</taxon>
        <taxon>Kipferlia</taxon>
    </lineage>
</organism>
<dbReference type="PANTHER" id="PTHR19850">
    <property type="entry name" value="GUANINE NUCLEOTIDE-BINDING PROTEIN BETA G PROTEIN BETA"/>
    <property type="match status" value="1"/>
</dbReference>
<dbReference type="Pfam" id="PF25391">
    <property type="entry name" value="WD40_Gbeta"/>
    <property type="match status" value="1"/>
</dbReference>
<dbReference type="InterPro" id="IPR001680">
    <property type="entry name" value="WD40_rpt"/>
</dbReference>
<protein>
    <submittedName>
        <fullName evidence="6">Guanine nucleotide-binding protein, beta subunit</fullName>
    </submittedName>
</protein>
<evidence type="ECO:0000313" key="7">
    <source>
        <dbReference type="Proteomes" id="UP000265618"/>
    </source>
</evidence>
<keyword evidence="4" id="KW-0807">Transducer</keyword>
<proteinExistence type="inferred from homology"/>
<dbReference type="AlphaFoldDB" id="A0A9K3CVM2"/>
<reference evidence="6 7" key="1">
    <citation type="journal article" date="2018" name="PLoS ONE">
        <title>The draft genome of Kipferlia bialata reveals reductive genome evolution in fornicate parasites.</title>
        <authorList>
            <person name="Tanifuji G."/>
            <person name="Takabayashi S."/>
            <person name="Kume K."/>
            <person name="Takagi M."/>
            <person name="Nakayama T."/>
            <person name="Kamikawa R."/>
            <person name="Inagaki Y."/>
            <person name="Hashimoto T."/>
        </authorList>
    </citation>
    <scope>NUCLEOTIDE SEQUENCE [LARGE SCALE GENOMIC DNA]</scope>
    <source>
        <strain evidence="6">NY0173</strain>
    </source>
</reference>
<dbReference type="Gene3D" id="2.130.10.10">
    <property type="entry name" value="YVTN repeat-like/Quinoprotein amine dehydrogenase"/>
    <property type="match status" value="1"/>
</dbReference>
<dbReference type="GO" id="GO:0007165">
    <property type="term" value="P:signal transduction"/>
    <property type="evidence" value="ECO:0007669"/>
    <property type="project" value="UniProtKB-KW"/>
</dbReference>
<name>A0A9K3CVM2_9EUKA</name>
<evidence type="ECO:0000256" key="2">
    <source>
        <dbReference type="ARBA" id="ARBA00022574"/>
    </source>
</evidence>
<feature type="repeat" description="WD" evidence="5">
    <location>
        <begin position="55"/>
        <end position="96"/>
    </location>
</feature>
<evidence type="ECO:0000256" key="3">
    <source>
        <dbReference type="ARBA" id="ARBA00022737"/>
    </source>
</evidence>
<dbReference type="PROSITE" id="PS50294">
    <property type="entry name" value="WD_REPEATS_REGION"/>
    <property type="match status" value="1"/>
</dbReference>
<evidence type="ECO:0000256" key="5">
    <source>
        <dbReference type="PROSITE-ProRule" id="PRU00221"/>
    </source>
</evidence>
<dbReference type="InterPro" id="IPR001632">
    <property type="entry name" value="WD40_G-protein_beta-like"/>
</dbReference>
<dbReference type="SUPFAM" id="SSF50978">
    <property type="entry name" value="WD40 repeat-like"/>
    <property type="match status" value="1"/>
</dbReference>
<keyword evidence="2 5" id="KW-0853">WD repeat</keyword>
<evidence type="ECO:0000256" key="1">
    <source>
        <dbReference type="ARBA" id="ARBA00009768"/>
    </source>
</evidence>
<accession>A0A9K3CVM2</accession>
<dbReference type="InterPro" id="IPR036322">
    <property type="entry name" value="WD40_repeat_dom_sf"/>
</dbReference>
<keyword evidence="3" id="KW-0677">Repeat</keyword>
<comment type="caution">
    <text evidence="6">The sequence shown here is derived from an EMBL/GenBank/DDBJ whole genome shotgun (WGS) entry which is preliminary data.</text>
</comment>
<dbReference type="PRINTS" id="PR00319">
    <property type="entry name" value="GPROTEINB"/>
</dbReference>
<gene>
    <name evidence="6" type="ORF">KIPB_004794</name>
</gene>
<sequence length="170" mass="18987">MSTVAHKLAQARHQGEILKEKIKKNRALKNDTTLQSAAAQVEPIERLPIKARRTLEGHVAKLYSLCWATDSRSLVSASQDGKLIVWDAPNESKTAIMPLRSNWVMACAFSPNRRYVACGGLDNTVSIYDQHSNEVQISAPCRELHGHRGYISSLCFVDNKRYTHSLSLTP</sequence>
<dbReference type="PROSITE" id="PS50082">
    <property type="entry name" value="WD_REPEATS_2"/>
    <property type="match status" value="1"/>
</dbReference>
<evidence type="ECO:0000313" key="6">
    <source>
        <dbReference type="EMBL" id="GIQ83466.1"/>
    </source>
</evidence>
<dbReference type="OrthoDB" id="10255630at2759"/>
<dbReference type="SMART" id="SM00320">
    <property type="entry name" value="WD40"/>
    <property type="match status" value="2"/>
</dbReference>
<dbReference type="EMBL" id="BDIP01001061">
    <property type="protein sequence ID" value="GIQ83466.1"/>
    <property type="molecule type" value="Genomic_DNA"/>
</dbReference>